<sequence>MDEPGSCESTGEVIKHITDGRADYSFECIGDTDMVTTALQSGCDAHCKEHSEEERHLLPLLEDLGLSKERQWNMMKQCLEVMESTHSQLFRFMIEGLLPREAMQYLNMIIRYSDKERAVRMLSSLLIKKNEDELELEKFFTHTVPEINGAFELMLKGEDIQCIIHMDKYERTNKKTEEIFESCF</sequence>
<dbReference type="Proteomes" id="UP000541444">
    <property type="component" value="Unassembled WGS sequence"/>
</dbReference>
<proteinExistence type="predicted"/>
<name>A0A7J7MES7_9MAGN</name>
<accession>A0A7J7MES7</accession>
<dbReference type="Gene3D" id="3.90.180.10">
    <property type="entry name" value="Medium-chain alcohol dehydrogenases, catalytic domain"/>
    <property type="match status" value="1"/>
</dbReference>
<keyword evidence="2" id="KW-1185">Reference proteome</keyword>
<organism evidence="1 2">
    <name type="scientific">Kingdonia uniflora</name>
    <dbReference type="NCBI Taxonomy" id="39325"/>
    <lineage>
        <taxon>Eukaryota</taxon>
        <taxon>Viridiplantae</taxon>
        <taxon>Streptophyta</taxon>
        <taxon>Embryophyta</taxon>
        <taxon>Tracheophyta</taxon>
        <taxon>Spermatophyta</taxon>
        <taxon>Magnoliopsida</taxon>
        <taxon>Ranunculales</taxon>
        <taxon>Circaeasteraceae</taxon>
        <taxon>Kingdonia</taxon>
    </lineage>
</organism>
<dbReference type="AlphaFoldDB" id="A0A7J7MES7"/>
<protein>
    <submittedName>
        <fullName evidence="1">Uncharacterized protein</fullName>
    </submittedName>
</protein>
<dbReference type="PANTHER" id="PTHR35739">
    <property type="entry name" value="OS01G0861700 PROTEIN"/>
    <property type="match status" value="1"/>
</dbReference>
<dbReference type="PANTHER" id="PTHR35739:SF1">
    <property type="entry name" value="OS01G0861700 PROTEIN"/>
    <property type="match status" value="1"/>
</dbReference>
<evidence type="ECO:0000313" key="2">
    <source>
        <dbReference type="Proteomes" id="UP000541444"/>
    </source>
</evidence>
<comment type="caution">
    <text evidence="1">The sequence shown here is derived from an EMBL/GenBank/DDBJ whole genome shotgun (WGS) entry which is preliminary data.</text>
</comment>
<dbReference type="OrthoDB" id="4951845at2759"/>
<dbReference type="Gene3D" id="3.40.50.720">
    <property type="entry name" value="NAD(P)-binding Rossmann-like Domain"/>
    <property type="match status" value="1"/>
</dbReference>
<reference evidence="1 2" key="1">
    <citation type="journal article" date="2020" name="IScience">
        <title>Genome Sequencing of the Endangered Kingdonia uniflora (Circaeasteraceae, Ranunculales) Reveals Potential Mechanisms of Evolutionary Specialization.</title>
        <authorList>
            <person name="Sun Y."/>
            <person name="Deng T."/>
            <person name="Zhang A."/>
            <person name="Moore M.J."/>
            <person name="Landis J.B."/>
            <person name="Lin N."/>
            <person name="Zhang H."/>
            <person name="Zhang X."/>
            <person name="Huang J."/>
            <person name="Zhang X."/>
            <person name="Sun H."/>
            <person name="Wang H."/>
        </authorList>
    </citation>
    <scope>NUCLEOTIDE SEQUENCE [LARGE SCALE GENOMIC DNA]</scope>
    <source>
        <strain evidence="1">TB1705</strain>
        <tissue evidence="1">Leaf</tissue>
    </source>
</reference>
<gene>
    <name evidence="1" type="ORF">GIB67_003586</name>
</gene>
<dbReference type="EMBL" id="JACGCM010001564">
    <property type="protein sequence ID" value="KAF6153396.1"/>
    <property type="molecule type" value="Genomic_DNA"/>
</dbReference>
<evidence type="ECO:0000313" key="1">
    <source>
        <dbReference type="EMBL" id="KAF6153396.1"/>
    </source>
</evidence>